<dbReference type="PANTHER" id="PTHR33693:SF1">
    <property type="entry name" value="TYPE-4 URACIL-DNA GLYCOSYLASE"/>
    <property type="match status" value="1"/>
</dbReference>
<dbReference type="SMART" id="SM00987">
    <property type="entry name" value="UreE_C"/>
    <property type="match status" value="1"/>
</dbReference>
<reference evidence="13 14" key="1">
    <citation type="submission" date="2017-11" db="EMBL/GenBank/DDBJ databases">
        <title>Genome-resolved metagenomics identifies genetic mobility, metabolic interactions, and unexpected diversity in perchlorate-reducing communities.</title>
        <authorList>
            <person name="Barnum T.P."/>
            <person name="Figueroa I.A."/>
            <person name="Carlstrom C.I."/>
            <person name="Lucas L.N."/>
            <person name="Engelbrektson A.L."/>
            <person name="Coates J.D."/>
        </authorList>
    </citation>
    <scope>NUCLEOTIDE SEQUENCE [LARGE SCALE GENOMIC DNA]</scope>
    <source>
        <strain evidence="13">BM706</strain>
    </source>
</reference>
<dbReference type="InterPro" id="IPR036895">
    <property type="entry name" value="Uracil-DNA_glycosylase-like_sf"/>
</dbReference>
<dbReference type="SUPFAM" id="SSF52141">
    <property type="entry name" value="Uracil-DNA glycosylase-like"/>
    <property type="match status" value="1"/>
</dbReference>
<dbReference type="CDD" id="cd10030">
    <property type="entry name" value="UDG-F4_TTUDGA_SPO1dp_like"/>
    <property type="match status" value="1"/>
</dbReference>
<dbReference type="Gene3D" id="3.40.470.10">
    <property type="entry name" value="Uracil-DNA glycosylase-like domain"/>
    <property type="match status" value="1"/>
</dbReference>
<dbReference type="InterPro" id="IPR051536">
    <property type="entry name" value="UDG_Type-4/5"/>
</dbReference>
<dbReference type="InterPro" id="IPR005273">
    <property type="entry name" value="Ura-DNA_glyco_family4"/>
</dbReference>
<evidence type="ECO:0000256" key="2">
    <source>
        <dbReference type="ARBA" id="ARBA00006521"/>
    </source>
</evidence>
<dbReference type="GO" id="GO:0051539">
    <property type="term" value="F:4 iron, 4 sulfur cluster binding"/>
    <property type="evidence" value="ECO:0007669"/>
    <property type="project" value="UniProtKB-KW"/>
</dbReference>
<keyword evidence="7" id="KW-0227">DNA damage</keyword>
<dbReference type="PANTHER" id="PTHR33693">
    <property type="entry name" value="TYPE-5 URACIL-DNA GLYCOSYLASE"/>
    <property type="match status" value="1"/>
</dbReference>
<dbReference type="AlphaFoldDB" id="A0A2N5ZIR4"/>
<organism evidence="13 14">
    <name type="scientific">Muiribacterium halophilum</name>
    <dbReference type="NCBI Taxonomy" id="2053465"/>
    <lineage>
        <taxon>Bacteria</taxon>
        <taxon>Candidatus Muiribacteriota</taxon>
        <taxon>Candidatus Muiribacteriia</taxon>
        <taxon>Candidatus Muiribacteriales</taxon>
        <taxon>Candidatus Muiribacteriaceae</taxon>
        <taxon>Candidatus Muiribacterium</taxon>
    </lineage>
</organism>
<sequence length="192" mass="22339">MEFKNKQDDYQDFVNKIKDCKLCRLCEKRTQVVPGYGNLDADLMFVGEGPGEQEDELGIPFVGRAGQLLDKIFKAADLSREKDMYITNIVKCRPPENRDPEKDEIEECKSYLYYQIELIKPKVIVPLGNYSMRFFLDTTLGITKTRGTINDWNGIKIIPMYHPSYVLRNQSKKVKGETWQDILIVKKMIMNK</sequence>
<evidence type="ECO:0000256" key="10">
    <source>
        <dbReference type="ARBA" id="ARBA00023014"/>
    </source>
</evidence>
<comment type="similarity">
    <text evidence="2">Belongs to the uracil-DNA glycosylase (UDG) superfamily. Type 4 (UDGa) family.</text>
</comment>
<evidence type="ECO:0000256" key="5">
    <source>
        <dbReference type="ARBA" id="ARBA00022485"/>
    </source>
</evidence>
<keyword evidence="8" id="KW-0378">Hydrolase</keyword>
<comment type="catalytic activity">
    <reaction evidence="1">
        <text>Hydrolyzes single-stranded DNA or mismatched double-stranded DNA and polynucleotides, releasing free uracil.</text>
        <dbReference type="EC" id="3.2.2.27"/>
    </reaction>
</comment>
<evidence type="ECO:0000259" key="12">
    <source>
        <dbReference type="SMART" id="SM00986"/>
    </source>
</evidence>
<dbReference type="Pfam" id="PF03167">
    <property type="entry name" value="UDG"/>
    <property type="match status" value="1"/>
</dbReference>
<comment type="caution">
    <text evidence="13">The sequence shown here is derived from an EMBL/GenBank/DDBJ whole genome shotgun (WGS) entry which is preliminary data.</text>
</comment>
<accession>A0A2N5ZIR4</accession>
<evidence type="ECO:0000256" key="11">
    <source>
        <dbReference type="ARBA" id="ARBA00023204"/>
    </source>
</evidence>
<dbReference type="GO" id="GO:0006281">
    <property type="term" value="P:DNA repair"/>
    <property type="evidence" value="ECO:0007669"/>
    <property type="project" value="UniProtKB-KW"/>
</dbReference>
<proteinExistence type="inferred from homology"/>
<dbReference type="GO" id="GO:0046872">
    <property type="term" value="F:metal ion binding"/>
    <property type="evidence" value="ECO:0007669"/>
    <property type="project" value="UniProtKB-KW"/>
</dbReference>
<keyword evidence="6" id="KW-0479">Metal-binding</keyword>
<dbReference type="EC" id="3.2.2.27" evidence="3"/>
<dbReference type="InterPro" id="IPR005122">
    <property type="entry name" value="Uracil-DNA_glycosylase-like"/>
</dbReference>
<evidence type="ECO:0000256" key="6">
    <source>
        <dbReference type="ARBA" id="ARBA00022723"/>
    </source>
</evidence>
<evidence type="ECO:0000256" key="1">
    <source>
        <dbReference type="ARBA" id="ARBA00001400"/>
    </source>
</evidence>
<dbReference type="NCBIfam" id="TIGR00758">
    <property type="entry name" value="UDG_fam4"/>
    <property type="match status" value="1"/>
</dbReference>
<dbReference type="GO" id="GO:0004844">
    <property type="term" value="F:uracil DNA N-glycosylase activity"/>
    <property type="evidence" value="ECO:0007669"/>
    <property type="project" value="UniProtKB-EC"/>
</dbReference>
<name>A0A2N5ZIR4_MUIH1</name>
<evidence type="ECO:0000313" key="13">
    <source>
        <dbReference type="EMBL" id="PLX18585.1"/>
    </source>
</evidence>
<evidence type="ECO:0000256" key="3">
    <source>
        <dbReference type="ARBA" id="ARBA00012030"/>
    </source>
</evidence>
<dbReference type="SMART" id="SM00986">
    <property type="entry name" value="UDG"/>
    <property type="match status" value="1"/>
</dbReference>
<evidence type="ECO:0000256" key="9">
    <source>
        <dbReference type="ARBA" id="ARBA00023004"/>
    </source>
</evidence>
<keyword evidence="9" id="KW-0408">Iron</keyword>
<keyword evidence="10" id="KW-0411">Iron-sulfur</keyword>
<protein>
    <recommendedName>
        <fullName evidence="4">Type-4 uracil-DNA glycosylase</fullName>
        <ecNumber evidence="3">3.2.2.27</ecNumber>
    </recommendedName>
</protein>
<gene>
    <name evidence="13" type="ORF">C0601_04280</name>
</gene>
<keyword evidence="11" id="KW-0234">DNA repair</keyword>
<evidence type="ECO:0000256" key="8">
    <source>
        <dbReference type="ARBA" id="ARBA00022801"/>
    </source>
</evidence>
<dbReference type="Proteomes" id="UP000234857">
    <property type="component" value="Unassembled WGS sequence"/>
</dbReference>
<evidence type="ECO:0000256" key="7">
    <source>
        <dbReference type="ARBA" id="ARBA00022763"/>
    </source>
</evidence>
<evidence type="ECO:0000313" key="14">
    <source>
        <dbReference type="Proteomes" id="UP000234857"/>
    </source>
</evidence>
<feature type="domain" description="Uracil-DNA glycosylase-like" evidence="12">
    <location>
        <begin position="34"/>
        <end position="183"/>
    </location>
</feature>
<dbReference type="EMBL" id="PKTG01000058">
    <property type="protein sequence ID" value="PLX18585.1"/>
    <property type="molecule type" value="Genomic_DNA"/>
</dbReference>
<keyword evidence="5" id="KW-0004">4Fe-4S</keyword>
<evidence type="ECO:0000256" key="4">
    <source>
        <dbReference type="ARBA" id="ARBA00019403"/>
    </source>
</evidence>